<keyword evidence="3" id="KW-0863">Zinc-finger</keyword>
<dbReference type="Proteomes" id="UP000886998">
    <property type="component" value="Unassembled WGS sequence"/>
</dbReference>
<evidence type="ECO:0000256" key="6">
    <source>
        <dbReference type="ARBA" id="ARBA00044931"/>
    </source>
</evidence>
<dbReference type="Pfam" id="PF07967">
    <property type="entry name" value="zf-C3HC"/>
    <property type="match status" value="1"/>
</dbReference>
<keyword evidence="4" id="KW-0862">Zinc</keyword>
<evidence type="ECO:0000313" key="10">
    <source>
        <dbReference type="Proteomes" id="UP000886998"/>
    </source>
</evidence>
<comment type="function">
    <text evidence="6">Required for proper positioning of a substantial amount of TPR at the nuclear basket (NB) through interaction with TPR.</text>
</comment>
<feature type="domain" description="NuBaID C-terminal" evidence="8">
    <location>
        <begin position="184"/>
        <end position="300"/>
    </location>
</feature>
<dbReference type="GO" id="GO:0008270">
    <property type="term" value="F:zinc ion binding"/>
    <property type="evidence" value="ECO:0007669"/>
    <property type="project" value="UniProtKB-KW"/>
</dbReference>
<dbReference type="EMBL" id="BMAV01016769">
    <property type="protein sequence ID" value="GFY67829.1"/>
    <property type="molecule type" value="Genomic_DNA"/>
</dbReference>
<reference evidence="9" key="1">
    <citation type="submission" date="2020-08" db="EMBL/GenBank/DDBJ databases">
        <title>Multicomponent nature underlies the extraordinary mechanical properties of spider dragline silk.</title>
        <authorList>
            <person name="Kono N."/>
            <person name="Nakamura H."/>
            <person name="Mori M."/>
            <person name="Yoshida Y."/>
            <person name="Ohtoshi R."/>
            <person name="Malay A.D."/>
            <person name="Moran D.A.P."/>
            <person name="Tomita M."/>
            <person name="Numata K."/>
            <person name="Arakawa K."/>
        </authorList>
    </citation>
    <scope>NUCLEOTIDE SEQUENCE</scope>
</reference>
<dbReference type="Pfam" id="PF08600">
    <property type="entry name" value="NuBaID_C"/>
    <property type="match status" value="1"/>
</dbReference>
<dbReference type="InterPro" id="IPR013909">
    <property type="entry name" value="NuBaID_C"/>
</dbReference>
<evidence type="ECO:0000256" key="4">
    <source>
        <dbReference type="ARBA" id="ARBA00022833"/>
    </source>
</evidence>
<evidence type="ECO:0000313" key="9">
    <source>
        <dbReference type="EMBL" id="GFY67829.1"/>
    </source>
</evidence>
<keyword evidence="5" id="KW-0539">Nucleus</keyword>
<evidence type="ECO:0000259" key="8">
    <source>
        <dbReference type="Pfam" id="PF08600"/>
    </source>
</evidence>
<keyword evidence="10" id="KW-1185">Reference proteome</keyword>
<evidence type="ECO:0000256" key="3">
    <source>
        <dbReference type="ARBA" id="ARBA00022771"/>
    </source>
</evidence>
<accession>A0A8X6YDX4</accession>
<evidence type="ECO:0000256" key="5">
    <source>
        <dbReference type="ARBA" id="ARBA00023242"/>
    </source>
</evidence>
<comment type="caution">
    <text evidence="9">The sequence shown here is derived from an EMBL/GenBank/DDBJ whole genome shotgun (WGS) entry which is preliminary data.</text>
</comment>
<dbReference type="PANTHER" id="PTHR15835:SF6">
    <property type="entry name" value="ZINC FINGER C3HC-TYPE PROTEIN 1"/>
    <property type="match status" value="1"/>
</dbReference>
<comment type="subcellular location">
    <subcellularLocation>
        <location evidence="1">Nucleus</location>
    </subcellularLocation>
</comment>
<proteinExistence type="predicted"/>
<dbReference type="InterPro" id="IPR012935">
    <property type="entry name" value="NuBaID_N"/>
</dbReference>
<sequence>MPVDRKSLDNFFKNFSGLESYENEEKSFGKRISTYIEGQKWVRRPLVISPAICSQYGWVCINTSLLECETCGAKLCTPEPKIELYESYKACIEKILDNLKSNHKTHCPWPLTPAPDFLLRMLPMPKEESLKHFLRRLKSSIEFHSHYPNIKDSKTSKLKNSMFWNCAKLPKIDSDDASHFGESAVVLAATGWTLKTQSDDEKVYISCNNCLRSIWSKAFNSIADVKNEEITDSQNDKNGSADADEDLSSRKIKRLKKEDFDPIEEHRPWCLWIATEDHRKSFYNSDSKTRSFRSRQYSWMEAIYKIIIKKCIRISRINHKR</sequence>
<gene>
    <name evidence="9" type="primary">zc3hc1</name>
    <name evidence="9" type="ORF">TNIN_241601</name>
</gene>
<feature type="domain" description="C3HC-type" evidence="7">
    <location>
        <begin position="25"/>
        <end position="148"/>
    </location>
</feature>
<protein>
    <submittedName>
        <fullName evidence="9">NIPA-like protein</fullName>
    </submittedName>
</protein>
<dbReference type="PANTHER" id="PTHR15835">
    <property type="entry name" value="NUCLEAR-INTERACTING PARTNER OF ALK"/>
    <property type="match status" value="1"/>
</dbReference>
<evidence type="ECO:0000256" key="1">
    <source>
        <dbReference type="ARBA" id="ARBA00004123"/>
    </source>
</evidence>
<dbReference type="OrthoDB" id="614844at2759"/>
<evidence type="ECO:0000259" key="7">
    <source>
        <dbReference type="Pfam" id="PF07967"/>
    </source>
</evidence>
<keyword evidence="2" id="KW-0479">Metal-binding</keyword>
<dbReference type="GO" id="GO:0005634">
    <property type="term" value="C:nucleus"/>
    <property type="evidence" value="ECO:0007669"/>
    <property type="project" value="UniProtKB-SubCell"/>
</dbReference>
<dbReference type="AlphaFoldDB" id="A0A8X6YDX4"/>
<organism evidence="9 10">
    <name type="scientific">Trichonephila inaurata madagascariensis</name>
    <dbReference type="NCBI Taxonomy" id="2747483"/>
    <lineage>
        <taxon>Eukaryota</taxon>
        <taxon>Metazoa</taxon>
        <taxon>Ecdysozoa</taxon>
        <taxon>Arthropoda</taxon>
        <taxon>Chelicerata</taxon>
        <taxon>Arachnida</taxon>
        <taxon>Araneae</taxon>
        <taxon>Araneomorphae</taxon>
        <taxon>Entelegynae</taxon>
        <taxon>Araneoidea</taxon>
        <taxon>Nephilidae</taxon>
        <taxon>Trichonephila</taxon>
        <taxon>Trichonephila inaurata</taxon>
    </lineage>
</organism>
<evidence type="ECO:0000256" key="2">
    <source>
        <dbReference type="ARBA" id="ARBA00022723"/>
    </source>
</evidence>
<name>A0A8X6YDX4_9ARAC</name>